<evidence type="ECO:0000313" key="6">
    <source>
        <dbReference type="Proteomes" id="UP000245974"/>
    </source>
</evidence>
<proteinExistence type="predicted"/>
<keyword evidence="3" id="KW-0804">Transcription</keyword>
<organism evidence="5 6">
    <name type="scientific">Acinetobacter stercoris</name>
    <dbReference type="NCBI Taxonomy" id="2126983"/>
    <lineage>
        <taxon>Bacteria</taxon>
        <taxon>Pseudomonadati</taxon>
        <taxon>Pseudomonadota</taxon>
        <taxon>Gammaproteobacteria</taxon>
        <taxon>Moraxellales</taxon>
        <taxon>Moraxellaceae</taxon>
        <taxon>Acinetobacter</taxon>
    </lineage>
</organism>
<dbReference type="Pfam" id="PF12625">
    <property type="entry name" value="Arabinose_bd"/>
    <property type="match status" value="1"/>
</dbReference>
<keyword evidence="1" id="KW-0805">Transcription regulation</keyword>
<dbReference type="FunCoup" id="A0A2U3N1T7">
    <property type="interactions" value="70"/>
</dbReference>
<dbReference type="RefSeq" id="WP_121975022.1">
    <property type="nucleotide sequence ID" value="NZ_OOGT01000153.1"/>
</dbReference>
<keyword evidence="6" id="KW-1185">Reference proteome</keyword>
<gene>
    <name evidence="5" type="primary">virS_6</name>
    <name evidence="5" type="ORF">KPC_2782</name>
</gene>
<feature type="domain" description="HTH araC/xylS-type" evidence="4">
    <location>
        <begin position="242"/>
        <end position="341"/>
    </location>
</feature>
<evidence type="ECO:0000313" key="5">
    <source>
        <dbReference type="EMBL" id="SPL71604.1"/>
    </source>
</evidence>
<dbReference type="PANTHER" id="PTHR47894:SF1">
    <property type="entry name" value="HTH-TYPE TRANSCRIPTIONAL REGULATOR VQSM"/>
    <property type="match status" value="1"/>
</dbReference>
<keyword evidence="2" id="KW-0238">DNA-binding</keyword>
<dbReference type="GO" id="GO:0003700">
    <property type="term" value="F:DNA-binding transcription factor activity"/>
    <property type="evidence" value="ECO:0007669"/>
    <property type="project" value="InterPro"/>
</dbReference>
<reference evidence="6" key="1">
    <citation type="submission" date="2018-03" db="EMBL/GenBank/DDBJ databases">
        <authorList>
            <person name="Blom J."/>
        </authorList>
    </citation>
    <scope>NUCLEOTIDE SEQUENCE [LARGE SCALE GENOMIC DNA]</scope>
    <source>
        <strain evidence="6">KPC-SM-21</strain>
    </source>
</reference>
<dbReference type="EMBL" id="OOGT01000153">
    <property type="protein sequence ID" value="SPL71604.1"/>
    <property type="molecule type" value="Genomic_DNA"/>
</dbReference>
<evidence type="ECO:0000256" key="1">
    <source>
        <dbReference type="ARBA" id="ARBA00023015"/>
    </source>
</evidence>
<dbReference type="OrthoDB" id="6712050at2"/>
<dbReference type="InterPro" id="IPR018060">
    <property type="entry name" value="HTH_AraC"/>
</dbReference>
<dbReference type="InterPro" id="IPR009057">
    <property type="entry name" value="Homeodomain-like_sf"/>
</dbReference>
<dbReference type="Pfam" id="PF12833">
    <property type="entry name" value="HTH_18"/>
    <property type="match status" value="1"/>
</dbReference>
<name>A0A2U3N1T7_9GAMM</name>
<dbReference type="GO" id="GO:0000976">
    <property type="term" value="F:transcription cis-regulatory region binding"/>
    <property type="evidence" value="ECO:0007669"/>
    <property type="project" value="TreeGrafter"/>
</dbReference>
<accession>A0A2U3N1T7</accession>
<dbReference type="InterPro" id="IPR032687">
    <property type="entry name" value="AraC-type_N"/>
</dbReference>
<dbReference type="PANTHER" id="PTHR47894">
    <property type="entry name" value="HTH-TYPE TRANSCRIPTIONAL REGULATOR GADX"/>
    <property type="match status" value="1"/>
</dbReference>
<dbReference type="AlphaFoldDB" id="A0A2U3N1T7"/>
<protein>
    <submittedName>
        <fullName evidence="5">HTH-type transcriptional regulator VirS</fullName>
    </submittedName>
</protein>
<evidence type="ECO:0000256" key="2">
    <source>
        <dbReference type="ARBA" id="ARBA00023125"/>
    </source>
</evidence>
<evidence type="ECO:0000259" key="4">
    <source>
        <dbReference type="PROSITE" id="PS01124"/>
    </source>
</evidence>
<dbReference type="SUPFAM" id="SSF46689">
    <property type="entry name" value="Homeodomain-like"/>
    <property type="match status" value="1"/>
</dbReference>
<dbReference type="Proteomes" id="UP000245974">
    <property type="component" value="Unassembled WGS sequence"/>
</dbReference>
<dbReference type="PROSITE" id="PS01124">
    <property type="entry name" value="HTH_ARAC_FAMILY_2"/>
    <property type="match status" value="1"/>
</dbReference>
<dbReference type="SMART" id="SM00342">
    <property type="entry name" value="HTH_ARAC"/>
    <property type="match status" value="1"/>
</dbReference>
<dbReference type="InParanoid" id="A0A2U3N1T7"/>
<evidence type="ECO:0000256" key="3">
    <source>
        <dbReference type="ARBA" id="ARBA00023163"/>
    </source>
</evidence>
<dbReference type="GO" id="GO:0005829">
    <property type="term" value="C:cytosol"/>
    <property type="evidence" value="ECO:0007669"/>
    <property type="project" value="TreeGrafter"/>
</dbReference>
<sequence length="348" mass="40274">MPTELQIANGYFQLWNAYLKQQNIDWLNLDLTSEQNIALSNILSEPMDKLSPYSFFMELIELTRNKIDCPDLAFAMAKCISPANFGLLGYMASRSENLAQALEYVVRFSRLVIDGDHITPMKYQRDGKIIRMYCSLGHEKFIFLHEVTLAAMLHLARAFVSAEQTFPLFRMSFVNKPLVALKYYQDFYQCELYFEQPEYEVVFSNDVLDLKPEQADPNLIQLLVKQAEDTMQQRSQQSILPEQLHFIIAEYLRLRQQAPKIEDIAQELNMSSRTLQRQLSQFDTSFKRILEIERMQRCESLLKQGMGLTDIALELGYSDQSALARAYKAASGQTLLQKKQTLIANEIK</sequence>
<dbReference type="Gene3D" id="1.10.10.60">
    <property type="entry name" value="Homeodomain-like"/>
    <property type="match status" value="1"/>
</dbReference>